<gene>
    <name evidence="10" type="ORF">E5986_06890</name>
</gene>
<dbReference type="SUPFAM" id="SSF52540">
    <property type="entry name" value="P-loop containing nucleoside triphosphate hydrolases"/>
    <property type="match status" value="1"/>
</dbReference>
<dbReference type="FunFam" id="3.40.50.300:FF:000224">
    <property type="entry name" value="Energy-coupling factor transporter ATP-binding protein EcfA"/>
    <property type="match status" value="1"/>
</dbReference>
<dbReference type="Proteomes" id="UP000308978">
    <property type="component" value="Unassembled WGS sequence"/>
</dbReference>
<dbReference type="Gene3D" id="3.40.50.300">
    <property type="entry name" value="P-loop containing nucleotide triphosphate hydrolases"/>
    <property type="match status" value="1"/>
</dbReference>
<dbReference type="CDD" id="cd03225">
    <property type="entry name" value="ABC_cobalt_CbiO_domain1"/>
    <property type="match status" value="1"/>
</dbReference>
<protein>
    <submittedName>
        <fullName evidence="10">Energy-coupling factor transporter ATPase</fullName>
    </submittedName>
</protein>
<keyword evidence="6" id="KW-0067">ATP-binding</keyword>
<evidence type="ECO:0000256" key="1">
    <source>
        <dbReference type="ARBA" id="ARBA00004202"/>
    </source>
</evidence>
<comment type="caution">
    <text evidence="10">The sequence shown here is derived from an EMBL/GenBank/DDBJ whole genome shotgun (WGS) entry which is preliminary data.</text>
</comment>
<keyword evidence="4" id="KW-1003">Cell membrane</keyword>
<evidence type="ECO:0000256" key="5">
    <source>
        <dbReference type="ARBA" id="ARBA00022741"/>
    </source>
</evidence>
<comment type="similarity">
    <text evidence="2">Belongs to the ABC transporter superfamily.</text>
</comment>
<feature type="domain" description="ABC transporter" evidence="9">
    <location>
        <begin position="30"/>
        <end position="265"/>
    </location>
</feature>
<dbReference type="AlphaFoldDB" id="A0A4S4G144"/>
<dbReference type="InterPro" id="IPR027417">
    <property type="entry name" value="P-loop_NTPase"/>
</dbReference>
<dbReference type="Pfam" id="PF00005">
    <property type="entry name" value="ABC_tran"/>
    <property type="match status" value="1"/>
</dbReference>
<reference evidence="10 11" key="1">
    <citation type="submission" date="2019-04" db="EMBL/GenBank/DDBJ databases">
        <title>Microbes associate with the intestines of laboratory mice.</title>
        <authorList>
            <person name="Navarre W."/>
            <person name="Wong E."/>
            <person name="Huang K.C."/>
            <person name="Tropini C."/>
            <person name="Ng K."/>
            <person name="Yu B."/>
        </authorList>
    </citation>
    <scope>NUCLEOTIDE SEQUENCE [LARGE SCALE GENOMIC DNA]</scope>
    <source>
        <strain evidence="10 11">NM80_B27</strain>
    </source>
</reference>
<dbReference type="PROSITE" id="PS50893">
    <property type="entry name" value="ABC_TRANSPORTER_2"/>
    <property type="match status" value="1"/>
</dbReference>
<proteinExistence type="inferred from homology"/>
<keyword evidence="8" id="KW-0472">Membrane</keyword>
<dbReference type="InterPro" id="IPR003593">
    <property type="entry name" value="AAA+_ATPase"/>
</dbReference>
<dbReference type="InterPro" id="IPR017871">
    <property type="entry name" value="ABC_transporter-like_CS"/>
</dbReference>
<keyword evidence="7" id="KW-1278">Translocase</keyword>
<dbReference type="PANTHER" id="PTHR43553:SF27">
    <property type="entry name" value="ENERGY-COUPLING FACTOR TRANSPORTER ATP-BINDING PROTEIN ECFA2"/>
    <property type="match status" value="1"/>
</dbReference>
<evidence type="ECO:0000256" key="2">
    <source>
        <dbReference type="ARBA" id="ARBA00005417"/>
    </source>
</evidence>
<dbReference type="GO" id="GO:0016887">
    <property type="term" value="F:ATP hydrolysis activity"/>
    <property type="evidence" value="ECO:0007669"/>
    <property type="project" value="InterPro"/>
</dbReference>
<dbReference type="PANTHER" id="PTHR43553">
    <property type="entry name" value="HEAVY METAL TRANSPORTER"/>
    <property type="match status" value="1"/>
</dbReference>
<evidence type="ECO:0000259" key="9">
    <source>
        <dbReference type="PROSITE" id="PS50893"/>
    </source>
</evidence>
<evidence type="ECO:0000256" key="8">
    <source>
        <dbReference type="ARBA" id="ARBA00023136"/>
    </source>
</evidence>
<dbReference type="EMBL" id="SSTJ01000007">
    <property type="protein sequence ID" value="THG37179.1"/>
    <property type="molecule type" value="Genomic_DNA"/>
</dbReference>
<evidence type="ECO:0000256" key="4">
    <source>
        <dbReference type="ARBA" id="ARBA00022475"/>
    </source>
</evidence>
<dbReference type="InterPro" id="IPR050095">
    <property type="entry name" value="ECF_ABC_transporter_ATP-bd"/>
</dbReference>
<comment type="subcellular location">
    <subcellularLocation>
        <location evidence="1">Cell membrane</location>
        <topology evidence="1">Peripheral membrane protein</topology>
    </subcellularLocation>
</comment>
<sequence length="336" mass="35275">MRLAFEDVSYSYDGGQARRRRGKRAAEKQERRADWGNAPDARWALREVTFAVEPGEFLGVAGHTGSGKSTLIQHMNGLVHPTCGRVTADGEDLAAKGVAATVRGRVGLVFQYPENQLFATTVYDDVAFGPRNMKLPEEEVARRVEEALALVGLSVDEIGERSPFDLSGGQQRRAAFAGVLAMEPEVLVLDEPVAGLDPLSRADFLALIASFHASGMTVVMVSHSMEDLAVLADRILVLSEGRMFSLGTPTEVFADPAALKAVGLAAPAPQAFANALREAGFALNRALYDEEALAADIAAQLDGIANGTGEVAADAGNAAPGAACGDLCAEGGVDHG</sequence>
<evidence type="ECO:0000256" key="3">
    <source>
        <dbReference type="ARBA" id="ARBA00022448"/>
    </source>
</evidence>
<keyword evidence="5" id="KW-0547">Nucleotide-binding</keyword>
<evidence type="ECO:0000256" key="7">
    <source>
        <dbReference type="ARBA" id="ARBA00022967"/>
    </source>
</evidence>
<keyword evidence="3" id="KW-0813">Transport</keyword>
<evidence type="ECO:0000256" key="6">
    <source>
        <dbReference type="ARBA" id="ARBA00022840"/>
    </source>
</evidence>
<dbReference type="GO" id="GO:0043190">
    <property type="term" value="C:ATP-binding cassette (ABC) transporter complex"/>
    <property type="evidence" value="ECO:0007669"/>
    <property type="project" value="TreeGrafter"/>
</dbReference>
<evidence type="ECO:0000313" key="11">
    <source>
        <dbReference type="Proteomes" id="UP000308978"/>
    </source>
</evidence>
<dbReference type="RefSeq" id="WP_136434522.1">
    <property type="nucleotide sequence ID" value="NZ_JAAWMV010000025.1"/>
</dbReference>
<dbReference type="PROSITE" id="PS00211">
    <property type="entry name" value="ABC_TRANSPORTER_1"/>
    <property type="match status" value="1"/>
</dbReference>
<organism evidence="10 11">
    <name type="scientific">Adlercreutzia caecimuris</name>
    <dbReference type="NCBI Taxonomy" id="671266"/>
    <lineage>
        <taxon>Bacteria</taxon>
        <taxon>Bacillati</taxon>
        <taxon>Actinomycetota</taxon>
        <taxon>Coriobacteriia</taxon>
        <taxon>Eggerthellales</taxon>
        <taxon>Eggerthellaceae</taxon>
        <taxon>Adlercreutzia</taxon>
    </lineage>
</organism>
<dbReference type="InterPro" id="IPR003439">
    <property type="entry name" value="ABC_transporter-like_ATP-bd"/>
</dbReference>
<dbReference type="SMART" id="SM00382">
    <property type="entry name" value="AAA"/>
    <property type="match status" value="1"/>
</dbReference>
<name>A0A4S4G144_9ACTN</name>
<dbReference type="GO" id="GO:0005524">
    <property type="term" value="F:ATP binding"/>
    <property type="evidence" value="ECO:0007669"/>
    <property type="project" value="UniProtKB-KW"/>
</dbReference>
<evidence type="ECO:0000313" key="10">
    <source>
        <dbReference type="EMBL" id="THG37179.1"/>
    </source>
</evidence>
<dbReference type="InterPro" id="IPR015856">
    <property type="entry name" value="ABC_transpr_CbiO/EcfA_su"/>
</dbReference>
<accession>A0A4S4G144</accession>
<dbReference type="GO" id="GO:0042626">
    <property type="term" value="F:ATPase-coupled transmembrane transporter activity"/>
    <property type="evidence" value="ECO:0007669"/>
    <property type="project" value="TreeGrafter"/>
</dbReference>